<gene>
    <name evidence="7" type="ORF">PYX00_002020</name>
</gene>
<dbReference type="Pfam" id="PF00557">
    <property type="entry name" value="Peptidase_M24"/>
    <property type="match status" value="1"/>
</dbReference>
<proteinExistence type="predicted"/>
<dbReference type="InterPro" id="IPR032416">
    <property type="entry name" value="Peptidase_M24_C"/>
</dbReference>
<feature type="signal peptide" evidence="3">
    <location>
        <begin position="1"/>
        <end position="25"/>
    </location>
</feature>
<comment type="caution">
    <text evidence="7">The sequence shown here is derived from an EMBL/GenBank/DDBJ whole genome shotgun (WGS) entry which is preliminary data.</text>
</comment>
<keyword evidence="1" id="KW-0479">Metal-binding</keyword>
<name>A0AAW2IHC3_9NEOP</name>
<dbReference type="Gene3D" id="3.90.230.10">
    <property type="entry name" value="Creatinase/methionine aminopeptidase superfamily"/>
    <property type="match status" value="1"/>
</dbReference>
<feature type="domain" description="Peptidase M24" evidence="4">
    <location>
        <begin position="363"/>
        <end position="578"/>
    </location>
</feature>
<dbReference type="AlphaFoldDB" id="A0AAW2IHC3"/>
<feature type="domain" description="Peptidase M24 C-terminal" evidence="6">
    <location>
        <begin position="588"/>
        <end position="651"/>
    </location>
</feature>
<evidence type="ECO:0000256" key="3">
    <source>
        <dbReference type="SAM" id="SignalP"/>
    </source>
</evidence>
<keyword evidence="3" id="KW-0732">Signal</keyword>
<feature type="domain" description="Creatinase N-terminal" evidence="5">
    <location>
        <begin position="68"/>
        <end position="185"/>
    </location>
</feature>
<dbReference type="GO" id="GO:0004177">
    <property type="term" value="F:aminopeptidase activity"/>
    <property type="evidence" value="ECO:0007669"/>
    <property type="project" value="UniProtKB-ARBA"/>
</dbReference>
<dbReference type="Pfam" id="PF16189">
    <property type="entry name" value="Creatinase_N_2"/>
    <property type="match status" value="1"/>
</dbReference>
<dbReference type="GO" id="GO:0005737">
    <property type="term" value="C:cytoplasm"/>
    <property type="evidence" value="ECO:0007669"/>
    <property type="project" value="UniProtKB-ARBA"/>
</dbReference>
<evidence type="ECO:0000259" key="4">
    <source>
        <dbReference type="Pfam" id="PF00557"/>
    </source>
</evidence>
<dbReference type="InterPro" id="IPR050422">
    <property type="entry name" value="X-Pro_aminopeptidase_P"/>
</dbReference>
<dbReference type="InterPro" id="IPR000587">
    <property type="entry name" value="Creatinase_N"/>
</dbReference>
<evidence type="ECO:0000256" key="2">
    <source>
        <dbReference type="ARBA" id="ARBA00022801"/>
    </source>
</evidence>
<dbReference type="PANTHER" id="PTHR43763">
    <property type="entry name" value="XAA-PRO AMINOPEPTIDASE 1"/>
    <property type="match status" value="1"/>
</dbReference>
<dbReference type="Pfam" id="PF16188">
    <property type="entry name" value="Peptidase_M24_C"/>
    <property type="match status" value="1"/>
</dbReference>
<accession>A0AAW2IHC3</accession>
<protein>
    <submittedName>
        <fullName evidence="7">Uncharacterized protein</fullName>
    </submittedName>
</protein>
<dbReference type="Gene3D" id="3.40.350.10">
    <property type="entry name" value="Creatinase/prolidase N-terminal domain"/>
    <property type="match status" value="2"/>
</dbReference>
<dbReference type="EMBL" id="JARGDH010000001">
    <property type="protein sequence ID" value="KAL0280855.1"/>
    <property type="molecule type" value="Genomic_DNA"/>
</dbReference>
<reference evidence="7" key="1">
    <citation type="journal article" date="2024" name="Gigascience">
        <title>Chromosome-level genome of the poultry shaft louse Menopon gallinae provides insight into the host-switching and adaptive evolution of parasitic lice.</title>
        <authorList>
            <person name="Xu Y."/>
            <person name="Ma L."/>
            <person name="Liu S."/>
            <person name="Liang Y."/>
            <person name="Liu Q."/>
            <person name="He Z."/>
            <person name="Tian L."/>
            <person name="Duan Y."/>
            <person name="Cai W."/>
            <person name="Li H."/>
            <person name="Song F."/>
        </authorList>
    </citation>
    <scope>NUCLEOTIDE SEQUENCE</scope>
    <source>
        <strain evidence="7">Cailab_2023a</strain>
    </source>
</reference>
<dbReference type="InterPro" id="IPR000994">
    <property type="entry name" value="Pept_M24"/>
</dbReference>
<evidence type="ECO:0000259" key="5">
    <source>
        <dbReference type="Pfam" id="PF01321"/>
    </source>
</evidence>
<dbReference type="GO" id="GO:0046872">
    <property type="term" value="F:metal ion binding"/>
    <property type="evidence" value="ECO:0007669"/>
    <property type="project" value="UniProtKB-KW"/>
</dbReference>
<evidence type="ECO:0000256" key="1">
    <source>
        <dbReference type="ARBA" id="ARBA00022723"/>
    </source>
</evidence>
<dbReference type="PANTHER" id="PTHR43763:SF6">
    <property type="entry name" value="XAA-PRO AMINOPEPTIDASE 1"/>
    <property type="match status" value="1"/>
</dbReference>
<dbReference type="SUPFAM" id="SSF55920">
    <property type="entry name" value="Creatinase/aminopeptidase"/>
    <property type="match status" value="1"/>
</dbReference>
<evidence type="ECO:0000313" key="7">
    <source>
        <dbReference type="EMBL" id="KAL0280855.1"/>
    </source>
</evidence>
<evidence type="ECO:0000259" key="6">
    <source>
        <dbReference type="Pfam" id="PF16188"/>
    </source>
</evidence>
<organism evidence="7">
    <name type="scientific">Menopon gallinae</name>
    <name type="common">poultry shaft louse</name>
    <dbReference type="NCBI Taxonomy" id="328185"/>
    <lineage>
        <taxon>Eukaryota</taxon>
        <taxon>Metazoa</taxon>
        <taxon>Ecdysozoa</taxon>
        <taxon>Arthropoda</taxon>
        <taxon>Hexapoda</taxon>
        <taxon>Insecta</taxon>
        <taxon>Pterygota</taxon>
        <taxon>Neoptera</taxon>
        <taxon>Paraneoptera</taxon>
        <taxon>Psocodea</taxon>
        <taxon>Troctomorpha</taxon>
        <taxon>Phthiraptera</taxon>
        <taxon>Amblycera</taxon>
        <taxon>Menoponidae</taxon>
        <taxon>Menopon</taxon>
    </lineage>
</organism>
<sequence length="680" mass="77978">MEFPVIIFYKIFLVVLFVCFLDVCCEQTERTHCPRKGHDNTRTKPLVWLRSAMKKKDPALGAYIVTVFDEHQNTMPDQRDMDLYFLTGFGGYEGFAVVTMKSAALWTTQRFYSLADIDVNCEWTIFNLKSLKVIKMWEWLSGELNKGIKVGADPRTVPNYLWSQWSNELASKGLTLSEMPGLIESIWTVDRPPYKVKKNSAMVIPMEYTGQSWQNKVMHLRDKLTREGSDAMIVTALDEIAWLLNVRGRDTPYGHFVRSFLIVTMSRIYWFVESSAIGDKVRKHLDVGGSGSFSVTIKEYKSVYSELRGLSDKQSRVLIPAHFAYSAGASRSIYSAVPPEKRLFVPSPIIQLKSKKTKEEIEGMKKASLREAALLVDAVSDIGEEVRGWKVTESQFAHYINQYRNSHDMTLGESFPTIVASGKHSGYYHYEIRNTSDREITERGPVILHTGAHYLDGVSELARTFHFGSANRETVNVYTNILKGLIEFSTTSFLSTVSTSHLDLILRSQMWKDNLHYEVESGHGVGPFCGHEESPIMLDHNFEDDRVLLEEGNFLTVEPAYYVQKSYGVRLGNILMVTIRKTIGNHTFYQFEDVTLFPFALNLIDNDALSESEAEWVNDYHMKVRYTVGAELKKMKRMKGYYWLMDSTRDIQYYCKNDAWSRATIHTTLVLCILISAFYY</sequence>
<dbReference type="InterPro" id="IPR036005">
    <property type="entry name" value="Creatinase/aminopeptidase-like"/>
</dbReference>
<keyword evidence="2" id="KW-0378">Hydrolase</keyword>
<dbReference type="InterPro" id="IPR029149">
    <property type="entry name" value="Creatin/AminoP/Spt16_N"/>
</dbReference>
<dbReference type="Pfam" id="PF01321">
    <property type="entry name" value="Creatinase_N"/>
    <property type="match status" value="1"/>
</dbReference>
<feature type="chain" id="PRO_5043329705" evidence="3">
    <location>
        <begin position="26"/>
        <end position="680"/>
    </location>
</feature>